<proteinExistence type="predicted"/>
<reference evidence="2 3" key="1">
    <citation type="journal article" date="2016" name="Front. Microbiol.">
        <title>Comparative Genomics Analysis of Streptomyces Species Reveals Their Adaptation to the Marine Environment and Their Diversity at the Genomic Level.</title>
        <authorList>
            <person name="Tian X."/>
            <person name="Zhang Z."/>
            <person name="Yang T."/>
            <person name="Chen M."/>
            <person name="Li J."/>
            <person name="Chen F."/>
            <person name="Yang J."/>
            <person name="Li W."/>
            <person name="Zhang B."/>
            <person name="Zhang Z."/>
            <person name="Wu J."/>
            <person name="Zhang C."/>
            <person name="Long L."/>
            <person name="Xiao J."/>
        </authorList>
    </citation>
    <scope>NUCLEOTIDE SEQUENCE [LARGE SCALE GENOMIC DNA]</scope>
    <source>
        <strain evidence="2 3">SCSIO 02100</strain>
    </source>
</reference>
<dbReference type="STRING" id="1075402.AN216_00870"/>
<evidence type="ECO:0000259" key="1">
    <source>
        <dbReference type="Pfam" id="PF12697"/>
    </source>
</evidence>
<feature type="domain" description="AB hydrolase-1" evidence="1">
    <location>
        <begin position="41"/>
        <end position="276"/>
    </location>
</feature>
<name>A0A1E7KPV2_9ACTN</name>
<keyword evidence="3" id="KW-1185">Reference proteome</keyword>
<dbReference type="GO" id="GO:0016020">
    <property type="term" value="C:membrane"/>
    <property type="evidence" value="ECO:0007669"/>
    <property type="project" value="TreeGrafter"/>
</dbReference>
<dbReference type="Proteomes" id="UP000176101">
    <property type="component" value="Unassembled WGS sequence"/>
</dbReference>
<comment type="caution">
    <text evidence="2">The sequence shown here is derived from an EMBL/GenBank/DDBJ whole genome shotgun (WGS) entry which is preliminary data.</text>
</comment>
<dbReference type="InterPro" id="IPR000073">
    <property type="entry name" value="AB_hydrolase_1"/>
</dbReference>
<accession>A0A1E7KPV2</accession>
<dbReference type="GO" id="GO:0016787">
    <property type="term" value="F:hydrolase activity"/>
    <property type="evidence" value="ECO:0007669"/>
    <property type="project" value="UniProtKB-KW"/>
</dbReference>
<dbReference type="Pfam" id="PF12697">
    <property type="entry name" value="Abhydrolase_6"/>
    <property type="match status" value="1"/>
</dbReference>
<organism evidence="2 3">
    <name type="scientific">Streptomyces oceani</name>
    <dbReference type="NCBI Taxonomy" id="1075402"/>
    <lineage>
        <taxon>Bacteria</taxon>
        <taxon>Bacillati</taxon>
        <taxon>Actinomycetota</taxon>
        <taxon>Actinomycetes</taxon>
        <taxon>Kitasatosporales</taxon>
        <taxon>Streptomycetaceae</taxon>
        <taxon>Streptomyces</taxon>
    </lineage>
</organism>
<dbReference type="InterPro" id="IPR050266">
    <property type="entry name" value="AB_hydrolase_sf"/>
</dbReference>
<protein>
    <submittedName>
        <fullName evidence="2">Hydrolase</fullName>
    </submittedName>
</protein>
<dbReference type="PATRIC" id="fig|1075402.3.peg.3543"/>
<dbReference type="PANTHER" id="PTHR43798">
    <property type="entry name" value="MONOACYLGLYCEROL LIPASE"/>
    <property type="match status" value="1"/>
</dbReference>
<evidence type="ECO:0000313" key="2">
    <source>
        <dbReference type="EMBL" id="OEV05972.1"/>
    </source>
</evidence>
<dbReference type="SUPFAM" id="SSF53474">
    <property type="entry name" value="alpha/beta-Hydrolases"/>
    <property type="match status" value="1"/>
</dbReference>
<dbReference type="PANTHER" id="PTHR43798:SF33">
    <property type="entry name" value="HYDROLASE, PUTATIVE (AFU_ORTHOLOGUE AFUA_2G14860)-RELATED"/>
    <property type="match status" value="1"/>
</dbReference>
<gene>
    <name evidence="2" type="ORF">AN216_00870</name>
</gene>
<dbReference type="AlphaFoldDB" id="A0A1E7KPV2"/>
<dbReference type="EMBL" id="LJGU01000090">
    <property type="protein sequence ID" value="OEV05972.1"/>
    <property type="molecule type" value="Genomic_DNA"/>
</dbReference>
<sequence>MSKPPYLALPRGARARRLTTGRGEFAVHDTGADAPAEHGTVLLVPGFTGSKEDFIALLGPLSAAGFRAVAVDGRGQHESGGPTDEAAYAQAELAEDILAQAAALGDGIHLVGHSLGGHLARAALLRDASRFGSLTLVSSGPAAVAATQQARLKLLLGALTVMNMEEVWQAMRELDPAEAPDDGTAPAVRSFLHRRWLATVPQQLTATAGQLLTEPDRVAELAEVPLPVHVVSGERDYVWPVPLIDDMARRLGARRTVVAGAEHSPNADAPDETARALIRSLSS</sequence>
<keyword evidence="2" id="KW-0378">Hydrolase</keyword>
<evidence type="ECO:0000313" key="3">
    <source>
        <dbReference type="Proteomes" id="UP000176101"/>
    </source>
</evidence>
<dbReference type="InterPro" id="IPR029058">
    <property type="entry name" value="AB_hydrolase_fold"/>
</dbReference>
<dbReference type="Gene3D" id="3.40.50.1820">
    <property type="entry name" value="alpha/beta hydrolase"/>
    <property type="match status" value="1"/>
</dbReference>
<dbReference type="OrthoDB" id="3211023at2"/>
<dbReference type="RefSeq" id="WP_070194623.1">
    <property type="nucleotide sequence ID" value="NZ_LJGU01000090.1"/>
</dbReference>